<dbReference type="InterPro" id="IPR036539">
    <property type="entry name" value="Cyt_c_oxidase_su7a_sf"/>
</dbReference>
<keyword evidence="4" id="KW-0496">Mitochondrion</keyword>
<dbReference type="EMBL" id="OU963865">
    <property type="protein sequence ID" value="CAH0388108.1"/>
    <property type="molecule type" value="Genomic_DNA"/>
</dbReference>
<keyword evidence="6" id="KW-1133">Transmembrane helix</keyword>
<dbReference type="AlphaFoldDB" id="A0A9P0F433"/>
<dbReference type="GO" id="GO:0097250">
    <property type="term" value="P:mitochondrial respirasome assembly"/>
    <property type="evidence" value="ECO:0007669"/>
    <property type="project" value="TreeGrafter"/>
</dbReference>
<keyword evidence="3" id="KW-0999">Mitochondrion inner membrane</keyword>
<comment type="similarity">
    <text evidence="2">Belongs to the cytochrome c oxidase VIIa family.</text>
</comment>
<dbReference type="GO" id="GO:0002082">
    <property type="term" value="P:regulation of oxidative phosphorylation"/>
    <property type="evidence" value="ECO:0007669"/>
    <property type="project" value="TreeGrafter"/>
</dbReference>
<keyword evidence="8" id="KW-1185">Reference proteome</keyword>
<evidence type="ECO:0000256" key="4">
    <source>
        <dbReference type="ARBA" id="ARBA00023128"/>
    </source>
</evidence>
<dbReference type="KEGG" id="btab:109033528"/>
<gene>
    <name evidence="7" type="ORF">BEMITA_LOCUS7049</name>
</gene>
<dbReference type="GO" id="GO:0006123">
    <property type="term" value="P:mitochondrial electron transport, cytochrome c to oxygen"/>
    <property type="evidence" value="ECO:0007669"/>
    <property type="project" value="InterPro"/>
</dbReference>
<accession>A0A9P0F433</accession>
<organism evidence="7 8">
    <name type="scientific">Bemisia tabaci</name>
    <name type="common">Sweetpotato whitefly</name>
    <name type="synonym">Aleurodes tabaci</name>
    <dbReference type="NCBI Taxonomy" id="7038"/>
    <lineage>
        <taxon>Eukaryota</taxon>
        <taxon>Metazoa</taxon>
        <taxon>Ecdysozoa</taxon>
        <taxon>Arthropoda</taxon>
        <taxon>Hexapoda</taxon>
        <taxon>Insecta</taxon>
        <taxon>Pterygota</taxon>
        <taxon>Neoptera</taxon>
        <taxon>Paraneoptera</taxon>
        <taxon>Hemiptera</taxon>
        <taxon>Sternorrhyncha</taxon>
        <taxon>Aleyrodoidea</taxon>
        <taxon>Aleyrodidae</taxon>
        <taxon>Aleyrodinae</taxon>
        <taxon>Bemisia</taxon>
    </lineage>
</organism>
<evidence type="ECO:0000313" key="7">
    <source>
        <dbReference type="EMBL" id="CAH0388108.1"/>
    </source>
</evidence>
<dbReference type="Gene3D" id="4.10.91.10">
    <property type="entry name" value="Cytochrome c oxidase, subunit VIIa"/>
    <property type="match status" value="1"/>
</dbReference>
<dbReference type="Proteomes" id="UP001152759">
    <property type="component" value="Chromosome 4"/>
</dbReference>
<evidence type="ECO:0000256" key="6">
    <source>
        <dbReference type="SAM" id="Phobius"/>
    </source>
</evidence>
<evidence type="ECO:0000256" key="3">
    <source>
        <dbReference type="ARBA" id="ARBA00022792"/>
    </source>
</evidence>
<protein>
    <submittedName>
        <fullName evidence="7">Uncharacterized protein</fullName>
    </submittedName>
</protein>
<dbReference type="PANTHER" id="PTHR10510:SF11">
    <property type="entry name" value="CYTOCHROME C OXIDASE SUBUNIT 7A, MITOCHONDRIAL"/>
    <property type="match status" value="1"/>
</dbReference>
<evidence type="ECO:0000256" key="5">
    <source>
        <dbReference type="ARBA" id="ARBA00023136"/>
    </source>
</evidence>
<comment type="subcellular location">
    <subcellularLocation>
        <location evidence="1">Mitochondrion inner membrane</location>
    </subcellularLocation>
</comment>
<feature type="transmembrane region" description="Helical" evidence="6">
    <location>
        <begin position="73"/>
        <end position="94"/>
    </location>
</feature>
<dbReference type="PANTHER" id="PTHR10510">
    <property type="entry name" value="CYTOCHROME C OXIDASE POLYPEPTIDE 7A"/>
    <property type="match status" value="1"/>
</dbReference>
<evidence type="ECO:0000313" key="8">
    <source>
        <dbReference type="Proteomes" id="UP001152759"/>
    </source>
</evidence>
<evidence type="ECO:0000256" key="1">
    <source>
        <dbReference type="ARBA" id="ARBA00004273"/>
    </source>
</evidence>
<keyword evidence="5 6" id="KW-0472">Membrane</keyword>
<proteinExistence type="inferred from homology"/>
<sequence length="100" mass="11679">MSKILASRAFQAMRTMQPVRLSHNIDFEIGPHLLTRPKPKMPKGWDKIEKRREIFQLDDGVPTFLKMGFWDNILYRLTACAVVGGNVWSFYTLYQFANMP</sequence>
<evidence type="ECO:0000256" key="2">
    <source>
        <dbReference type="ARBA" id="ARBA00009331"/>
    </source>
</evidence>
<keyword evidence="6" id="KW-0812">Transmembrane</keyword>
<dbReference type="SUPFAM" id="SSF81419">
    <property type="entry name" value="Mitochondrial cytochrome c oxidase subunit VIIa"/>
    <property type="match status" value="1"/>
</dbReference>
<name>A0A9P0F433_BEMTA</name>
<dbReference type="GO" id="GO:0045277">
    <property type="term" value="C:respiratory chain complex IV"/>
    <property type="evidence" value="ECO:0007669"/>
    <property type="project" value="InterPro"/>
</dbReference>
<dbReference type="InterPro" id="IPR003177">
    <property type="entry name" value="Cytc_oxidase_su7a_met"/>
</dbReference>
<dbReference type="GO" id="GO:0005743">
    <property type="term" value="C:mitochondrial inner membrane"/>
    <property type="evidence" value="ECO:0007669"/>
    <property type="project" value="UniProtKB-SubCell"/>
</dbReference>
<reference evidence="7" key="1">
    <citation type="submission" date="2021-12" db="EMBL/GenBank/DDBJ databases">
        <authorList>
            <person name="King R."/>
        </authorList>
    </citation>
    <scope>NUCLEOTIDE SEQUENCE</scope>
</reference>